<feature type="compositionally biased region" description="Polar residues" evidence="1">
    <location>
        <begin position="37"/>
        <end position="48"/>
    </location>
</feature>
<comment type="caution">
    <text evidence="2">The sequence shown here is derived from an EMBL/GenBank/DDBJ whole genome shotgun (WGS) entry which is preliminary data.</text>
</comment>
<organism evidence="2 3">
    <name type="scientific">Caerostris extrusa</name>
    <name type="common">Bark spider</name>
    <name type="synonym">Caerostris bankana</name>
    <dbReference type="NCBI Taxonomy" id="172846"/>
    <lineage>
        <taxon>Eukaryota</taxon>
        <taxon>Metazoa</taxon>
        <taxon>Ecdysozoa</taxon>
        <taxon>Arthropoda</taxon>
        <taxon>Chelicerata</taxon>
        <taxon>Arachnida</taxon>
        <taxon>Araneae</taxon>
        <taxon>Araneomorphae</taxon>
        <taxon>Entelegynae</taxon>
        <taxon>Araneoidea</taxon>
        <taxon>Araneidae</taxon>
        <taxon>Caerostris</taxon>
    </lineage>
</organism>
<dbReference type="AlphaFoldDB" id="A0AAV4T5L3"/>
<evidence type="ECO:0000313" key="2">
    <source>
        <dbReference type="EMBL" id="GIY41978.1"/>
    </source>
</evidence>
<evidence type="ECO:0000313" key="3">
    <source>
        <dbReference type="Proteomes" id="UP001054945"/>
    </source>
</evidence>
<evidence type="ECO:0000256" key="1">
    <source>
        <dbReference type="SAM" id="MobiDB-lite"/>
    </source>
</evidence>
<dbReference type="EMBL" id="BPLR01010788">
    <property type="protein sequence ID" value="GIY41978.1"/>
    <property type="molecule type" value="Genomic_DNA"/>
</dbReference>
<protein>
    <submittedName>
        <fullName evidence="2">Uncharacterized protein</fullName>
    </submittedName>
</protein>
<name>A0AAV4T5L3_CAEEX</name>
<feature type="compositionally biased region" description="Acidic residues" evidence="1">
    <location>
        <begin position="15"/>
        <end position="33"/>
    </location>
</feature>
<sequence>MYEECSYILRTYESSYEESTQEEEEESTQEEEKEFTQVESDTATTQLGNYRGRGAEKNDEQPIFWECFKKRKNRNSCCVD</sequence>
<reference evidence="2 3" key="1">
    <citation type="submission" date="2021-06" db="EMBL/GenBank/DDBJ databases">
        <title>Caerostris extrusa draft genome.</title>
        <authorList>
            <person name="Kono N."/>
            <person name="Arakawa K."/>
        </authorList>
    </citation>
    <scope>NUCLEOTIDE SEQUENCE [LARGE SCALE GENOMIC DNA]</scope>
</reference>
<accession>A0AAV4T5L3</accession>
<gene>
    <name evidence="2" type="ORF">CEXT_519471</name>
</gene>
<dbReference type="Proteomes" id="UP001054945">
    <property type="component" value="Unassembled WGS sequence"/>
</dbReference>
<proteinExistence type="predicted"/>
<keyword evidence="3" id="KW-1185">Reference proteome</keyword>
<feature type="region of interest" description="Disordered" evidence="1">
    <location>
        <begin position="13"/>
        <end position="56"/>
    </location>
</feature>